<dbReference type="Proteomes" id="UP000016368">
    <property type="component" value="Unassembled WGS sequence"/>
</dbReference>
<evidence type="ECO:0000313" key="2">
    <source>
        <dbReference type="Proteomes" id="UP000016368"/>
    </source>
</evidence>
<sequence>MSPEQIRDQSNGIWTCGVCAGRIDRREPVPSAEDLIEMKRVRETAQRMAVMDPQLSFASSYISPREWDEVFWQHLPDLDPESIRTKLLDLAAKSILRITTGGPNQSLPHFPITPLTRDIRAGFHRPANESGNEAFIAGQASKAPPISLPHVVADASAKRRATQIFRAWALRYPGGAQNGLILHVNVQIGARNPKTGEVSSAFIQVLATGHIQSMHAGETGEQLTLKLWGTTDRINDLEWKLDVSLDQGKIESTSTLRRIPWRLFDSFKNGFPDLLEELERYESVVRLIMQGWEPVGYVDVKADSDSYGDQMHPDPFDIDLQVDQATLSESLQRCQKIRLALDLERVWGGRMFSWRDAYFEKNLTPELILCASNELKDRHVLRPREGVTSLTALIPEHGREIHFKVSPLAIYFEYARSSRRA</sequence>
<protein>
    <submittedName>
        <fullName evidence="1">Uncharacterized protein</fullName>
    </submittedName>
</protein>
<keyword evidence="2" id="KW-1185">Reference proteome</keyword>
<evidence type="ECO:0000313" key="1">
    <source>
        <dbReference type="EMBL" id="EGI77111.1"/>
    </source>
</evidence>
<organism evidence="1 2">
    <name type="scientific">Hylemonella gracilis ATCC 19624</name>
    <dbReference type="NCBI Taxonomy" id="887062"/>
    <lineage>
        <taxon>Bacteria</taxon>
        <taxon>Pseudomonadati</taxon>
        <taxon>Pseudomonadota</taxon>
        <taxon>Betaproteobacteria</taxon>
        <taxon>Burkholderiales</taxon>
        <taxon>Comamonadaceae</taxon>
        <taxon>Hylemonella</taxon>
    </lineage>
</organism>
<gene>
    <name evidence="1" type="ORF">HGR_07356</name>
</gene>
<accession>F3KSP2</accession>
<comment type="caution">
    <text evidence="1">The sequence shown here is derived from an EMBL/GenBank/DDBJ whole genome shotgun (WGS) entry which is preliminary data.</text>
</comment>
<name>F3KSP2_9BURK</name>
<dbReference type="EMBL" id="AEGR01000052">
    <property type="protein sequence ID" value="EGI77111.1"/>
    <property type="molecule type" value="Genomic_DNA"/>
</dbReference>
<dbReference type="eggNOG" id="COG5635">
    <property type="taxonomic scope" value="Bacteria"/>
</dbReference>
<proteinExistence type="predicted"/>
<dbReference type="AlphaFoldDB" id="F3KSP2"/>
<reference evidence="1 2" key="1">
    <citation type="journal article" date="2011" name="EMBO J.">
        <title>Structural diversity of bacterial flagellar motors.</title>
        <authorList>
            <person name="Chen S."/>
            <person name="Beeby M."/>
            <person name="Murphy G.E."/>
            <person name="Leadbetter J.R."/>
            <person name="Hendrixson D.R."/>
            <person name="Briegel A."/>
            <person name="Li Z."/>
            <person name="Shi J."/>
            <person name="Tocheva E.I."/>
            <person name="Muller A."/>
            <person name="Dobro M.J."/>
            <person name="Jensen G.J."/>
        </authorList>
    </citation>
    <scope>NUCLEOTIDE SEQUENCE [LARGE SCALE GENOMIC DNA]</scope>
    <source>
        <strain evidence="1 2">ATCC 19624</strain>
    </source>
</reference>